<dbReference type="InterPro" id="IPR050545">
    <property type="entry name" value="Mycobact_MmpL"/>
</dbReference>
<dbReference type="PANTHER" id="PTHR33406">
    <property type="entry name" value="MEMBRANE PROTEIN MJ1562-RELATED"/>
    <property type="match status" value="1"/>
</dbReference>
<dbReference type="SUPFAM" id="SSF82866">
    <property type="entry name" value="Multidrug efflux transporter AcrB transmembrane domain"/>
    <property type="match status" value="2"/>
</dbReference>
<keyword evidence="2" id="KW-1185">Reference proteome</keyword>
<dbReference type="Gene3D" id="1.20.1640.10">
    <property type="entry name" value="Multidrug efflux transporter AcrB transmembrane domain"/>
    <property type="match status" value="2"/>
</dbReference>
<dbReference type="PANTHER" id="PTHR33406:SF12">
    <property type="entry name" value="BLR2997 PROTEIN"/>
    <property type="match status" value="1"/>
</dbReference>
<reference evidence="1 2" key="1">
    <citation type="submission" date="2018-01" db="EMBL/GenBank/DDBJ databases">
        <title>Complete genome sequence of Bacteriovorax stolpii DSM12778.</title>
        <authorList>
            <person name="Tang B."/>
            <person name="Chang J."/>
        </authorList>
    </citation>
    <scope>NUCLEOTIDE SEQUENCE [LARGE SCALE GENOMIC DNA]</scope>
    <source>
        <strain evidence="1 2">DSM 12778</strain>
    </source>
</reference>
<accession>A0A2K9NVX1</accession>
<dbReference type="Proteomes" id="UP000235584">
    <property type="component" value="Chromosome"/>
</dbReference>
<evidence type="ECO:0000313" key="2">
    <source>
        <dbReference type="Proteomes" id="UP000235584"/>
    </source>
</evidence>
<dbReference type="GO" id="GO:0005886">
    <property type="term" value="C:plasma membrane"/>
    <property type="evidence" value="ECO:0007669"/>
    <property type="project" value="TreeGrafter"/>
</dbReference>
<sequence>MKKKILIILLSVAGIFSLWFSHDLSQRNPETIFLTEKSLEQYDLFKKEVVEKHALVIKKETKDKNAFYENLKKIEELCVDDCEMITPRKLKKNQDAKESKNELMHLESADYIAVIIQDNNDEIHKKILTYAEASPYWSDAQTSFAGIPYTNYLLDKYSLVIQEKLFPAMFIMGLVISVFFIGRVKNAVVVYLPCLFAAGFSLTTLKLLYGQMNMVTSIIPLVVFTVTLSLSFHLYFSLMELKSLKNVFKVKWVPIFLMMFTTYIGFLSLGWAEIYVIRQFGFVSSQLVLFATLFAFLWYFLWEEYLAAPAERKITFFSSKIFARTLPAWMIIVFSILGIASVVMVPKRLNVITDATLYFPKDKKIRERILSVTETVSGMPIMEIALSLGHDFDLASAQEIKTWEEGIGALKLSQNYKIISNNTLVTKVNHEYSGNEQLPESIESYLLLRGQLPPSLQESYPVEGTYRLTLLGTPLNVTDYMQDLKKVEDYLKDQKLSYLINGIHHNLMVSQGAMIDVLAKSFLSSAIVIFIFSALFLKSLRFNLVFITVSLLPVALTFGLMYLLGFSINIATVMTFSISLGLVGDSSFHIIYAKKVRFKDFDEYGRGVLSPVVGSGLLLCTCFGMFAFNSFMPIREFGGILAIIMLLGTLADLYVLPTLLYGTSDHKKAYEEV</sequence>
<dbReference type="RefSeq" id="WP_102244486.1">
    <property type="nucleotide sequence ID" value="NZ_CP025704.1"/>
</dbReference>
<organism evidence="1 2">
    <name type="scientific">Bacteriovorax stolpii</name>
    <name type="common">Bdellovibrio stolpii</name>
    <dbReference type="NCBI Taxonomy" id="960"/>
    <lineage>
        <taxon>Bacteria</taxon>
        <taxon>Pseudomonadati</taxon>
        <taxon>Bdellovibrionota</taxon>
        <taxon>Bacteriovoracia</taxon>
        <taxon>Bacteriovoracales</taxon>
        <taxon>Bacteriovoracaceae</taxon>
        <taxon>Bacteriovorax</taxon>
    </lineage>
</organism>
<evidence type="ECO:0000313" key="1">
    <source>
        <dbReference type="EMBL" id="AUN99195.1"/>
    </source>
</evidence>
<dbReference type="EMBL" id="CP025704">
    <property type="protein sequence ID" value="AUN99195.1"/>
    <property type="molecule type" value="Genomic_DNA"/>
</dbReference>
<proteinExistence type="predicted"/>
<protein>
    <submittedName>
        <fullName evidence="1">Uncharacterized protein</fullName>
    </submittedName>
</protein>
<name>A0A2K9NVX1_BACTC</name>
<dbReference type="AlphaFoldDB" id="A0A2K9NVX1"/>
<dbReference type="KEGG" id="bsto:C0V70_14000"/>
<gene>
    <name evidence="1" type="ORF">C0V70_14000</name>
</gene>